<name>A0A9Q5VAR7_PISSA</name>
<feature type="compositionally biased region" description="Polar residues" evidence="1">
    <location>
        <begin position="60"/>
        <end position="73"/>
    </location>
</feature>
<gene>
    <name evidence="2" type="ORF">Psal009_00844</name>
</gene>
<feature type="compositionally biased region" description="Polar residues" evidence="1">
    <location>
        <begin position="1"/>
        <end position="29"/>
    </location>
</feature>
<sequence>MQSSPPSASTATEQPLSPQSHPETNQQSLFKKRKLWENFQDQAQQRRPLKKRKIDIEPQTIGSESIAAESSQPPLQKLKIYKEIQSGKTMFFSRFVTLDDSSPKAPSSGPSASTES</sequence>
<dbReference type="EMBL" id="CP038908">
    <property type="protein sequence ID" value="QGO04964.1"/>
    <property type="molecule type" value="Genomic_DNA"/>
</dbReference>
<evidence type="ECO:0000313" key="3">
    <source>
        <dbReference type="Proteomes" id="UP000422232"/>
    </source>
</evidence>
<keyword evidence="3" id="KW-1185">Reference proteome</keyword>
<evidence type="ECO:0000313" key="2">
    <source>
        <dbReference type="EMBL" id="QGO04964.1"/>
    </source>
</evidence>
<evidence type="ECO:0000256" key="1">
    <source>
        <dbReference type="SAM" id="MobiDB-lite"/>
    </source>
</evidence>
<proteinExistence type="predicted"/>
<protein>
    <submittedName>
        <fullName evidence="2">Uncharacterized protein</fullName>
    </submittedName>
</protein>
<dbReference type="GeneID" id="66742002"/>
<reference evidence="2 3" key="1">
    <citation type="submission" date="2019-04" db="EMBL/GenBank/DDBJ databases">
        <title>Complete genome sequencing of Piscirickettsia salmonis strain Psal-009.</title>
        <authorList>
            <person name="Schober I."/>
            <person name="Bunk B."/>
            <person name="Sproer C."/>
            <person name="Carril G.P."/>
            <person name="Riedel T."/>
            <person name="Flores-Herrera P.A."/>
            <person name="Nourdin-Galindo G."/>
            <person name="Marshall S.H."/>
            <person name="Overmann J."/>
        </authorList>
    </citation>
    <scope>NUCLEOTIDE SEQUENCE [LARGE SCALE GENOMIC DNA]</scope>
    <source>
        <strain evidence="2 3">Psal-009</strain>
    </source>
</reference>
<accession>A0A9Q5VAR7</accession>
<dbReference type="Proteomes" id="UP000422232">
    <property type="component" value="Chromosome"/>
</dbReference>
<feature type="region of interest" description="Disordered" evidence="1">
    <location>
        <begin position="1"/>
        <end position="73"/>
    </location>
</feature>
<organism evidence="2 3">
    <name type="scientific">Piscirickettsia salmonis</name>
    <dbReference type="NCBI Taxonomy" id="1238"/>
    <lineage>
        <taxon>Bacteria</taxon>
        <taxon>Pseudomonadati</taxon>
        <taxon>Pseudomonadota</taxon>
        <taxon>Gammaproteobacteria</taxon>
        <taxon>Thiotrichales</taxon>
        <taxon>Piscirickettsiaceae</taxon>
        <taxon>Piscirickettsia</taxon>
    </lineage>
</organism>
<dbReference type="AlphaFoldDB" id="A0A9Q5VAR7"/>
<dbReference type="RefSeq" id="WP_016212580.1">
    <property type="nucleotide sequence ID" value="NZ_CP012413.1"/>
</dbReference>